<dbReference type="EMBL" id="JACHON010000003">
    <property type="protein sequence ID" value="MBB6512356.1"/>
    <property type="molecule type" value="Genomic_DNA"/>
</dbReference>
<dbReference type="Proteomes" id="UP000572212">
    <property type="component" value="Unassembled WGS sequence"/>
</dbReference>
<dbReference type="InterPro" id="IPR017853">
    <property type="entry name" value="GH"/>
</dbReference>
<evidence type="ECO:0000313" key="2">
    <source>
        <dbReference type="Proteomes" id="UP000572212"/>
    </source>
</evidence>
<gene>
    <name evidence="1" type="ORF">GGQ92_001139</name>
</gene>
<reference evidence="1 2" key="1">
    <citation type="submission" date="2020-08" db="EMBL/GenBank/DDBJ databases">
        <title>Genomic Encyclopedia of Type Strains, Phase IV (KMG-IV): sequencing the most valuable type-strain genomes for metagenomic binning, comparative biology and taxonomic classification.</title>
        <authorList>
            <person name="Goeker M."/>
        </authorList>
    </citation>
    <scope>NUCLEOTIDE SEQUENCE [LARGE SCALE GENOMIC DNA]</scope>
    <source>
        <strain evidence="1 2">DSM 11805</strain>
    </source>
</reference>
<dbReference type="AlphaFoldDB" id="A0A841RLM0"/>
<proteinExistence type="predicted"/>
<comment type="caution">
    <text evidence="1">The sequence shown here is derived from an EMBL/GenBank/DDBJ whole genome shotgun (WGS) entry which is preliminary data.</text>
</comment>
<sequence length="375" mass="43032">MKSRKVITFSILTVLLLILLFLNRDTFLGLGEASSTNIDEMGFAPMVEIEGNQKIMKMRSKYSSDKFQAGMNILIYGHPNMKEAKKVFEHLRSLGINSIALNFPFFQTDWQASEVSTDQVDTPTMKELRKLIEMAHDSGLSVMIRPIMDEQAFLSTNRWRGQIEPKNPDQWFDSYEALILSYAKLAESTNTKSLNIGTELSSLQNKYQNRWKALIESIRDVYSGELIYSFNYDTVSGIPSIEFVHLLDHVGIDAYFPLNVPDNASTEMLEEEWRKQLSNLQESLWDKSIIVTEVGILPITGAYRTPYVWSFPNGTYDTQAQINYYEATFNMWKPKVDGIYWWVIALDQDPDEISYSPLTLPTEGLIKSHYLSGEE</sequence>
<dbReference type="Pfam" id="PF22612">
    <property type="entry name" value="GH113"/>
    <property type="match status" value="1"/>
</dbReference>
<dbReference type="CDD" id="cd19608">
    <property type="entry name" value="GH113_mannanase-like"/>
    <property type="match status" value="1"/>
</dbReference>
<dbReference type="SUPFAM" id="SSF51445">
    <property type="entry name" value="(Trans)glycosidases"/>
    <property type="match status" value="1"/>
</dbReference>
<dbReference type="Gene3D" id="3.20.20.80">
    <property type="entry name" value="Glycosidases"/>
    <property type="match status" value="1"/>
</dbReference>
<evidence type="ECO:0008006" key="3">
    <source>
        <dbReference type="Google" id="ProtNLM"/>
    </source>
</evidence>
<accession>A0A841RLM0</accession>
<keyword evidence="2" id="KW-1185">Reference proteome</keyword>
<dbReference type="InterPro" id="IPR055151">
    <property type="entry name" value="GH113"/>
</dbReference>
<protein>
    <recommendedName>
        <fullName evidence="3">Glycoside hydrolase family 5 domain-containing protein</fullName>
    </recommendedName>
</protein>
<dbReference type="RefSeq" id="WP_184245494.1">
    <property type="nucleotide sequence ID" value="NZ_BAAACU010000058.1"/>
</dbReference>
<evidence type="ECO:0000313" key="1">
    <source>
        <dbReference type="EMBL" id="MBB6512356.1"/>
    </source>
</evidence>
<organism evidence="1 2">
    <name type="scientific">Gracilibacillus halotolerans</name>
    <dbReference type="NCBI Taxonomy" id="74386"/>
    <lineage>
        <taxon>Bacteria</taxon>
        <taxon>Bacillati</taxon>
        <taxon>Bacillota</taxon>
        <taxon>Bacilli</taxon>
        <taxon>Bacillales</taxon>
        <taxon>Bacillaceae</taxon>
        <taxon>Gracilibacillus</taxon>
    </lineage>
</organism>
<name>A0A841RLM0_9BACI</name>